<name>A0ACC8XE15_9FIRM</name>
<proteinExistence type="predicted"/>
<gene>
    <name evidence="1" type="ORF">AN396_04075</name>
</gene>
<keyword evidence="2" id="KW-1185">Reference proteome</keyword>
<dbReference type="Proteomes" id="UP000188605">
    <property type="component" value="Unassembled WGS sequence"/>
</dbReference>
<sequence>MRDGEVVYNGNITLQMLMNMTFQHMVGKELSYENVYNPRTVGDVVLELCNLNKERIILKI</sequence>
<comment type="caution">
    <text evidence="1">The sequence shown here is derived from an EMBL/GenBank/DDBJ whole genome shotgun (WGS) entry which is preliminary data.</text>
</comment>
<accession>A0ACC8XE15</accession>
<dbReference type="EMBL" id="LJDB01000041">
    <property type="protein sequence ID" value="ONI41168.1"/>
    <property type="molecule type" value="Genomic_DNA"/>
</dbReference>
<reference evidence="1" key="1">
    <citation type="submission" date="2016-08" db="EMBL/GenBank/DDBJ databases">
        <authorList>
            <person name="Ngugi D.K."/>
            <person name="Miyake S."/>
            <person name="Stingl U."/>
        </authorList>
    </citation>
    <scope>NUCLEOTIDE SEQUENCE</scope>
    <source>
        <strain evidence="1">SCG-B11WGA-EpuloA1</strain>
    </source>
</reference>
<evidence type="ECO:0000313" key="1">
    <source>
        <dbReference type="EMBL" id="ONI41168.1"/>
    </source>
</evidence>
<evidence type="ECO:0000313" key="2">
    <source>
        <dbReference type="Proteomes" id="UP000188605"/>
    </source>
</evidence>
<organism evidence="1 2">
    <name type="scientific">Candidatus Epulonipiscium fishelsonii</name>
    <dbReference type="NCBI Taxonomy" id="77094"/>
    <lineage>
        <taxon>Bacteria</taxon>
        <taxon>Bacillati</taxon>
        <taxon>Bacillota</taxon>
        <taxon>Clostridia</taxon>
        <taxon>Lachnospirales</taxon>
        <taxon>Lachnospiraceae</taxon>
        <taxon>Candidatus Epulonipiscium</taxon>
    </lineage>
</organism>
<protein>
    <submittedName>
        <fullName evidence="1">Uncharacterized protein</fullName>
    </submittedName>
</protein>